<dbReference type="InterPro" id="IPR003772">
    <property type="entry name" value="YceD"/>
</dbReference>
<dbReference type="STRING" id="81479.RA876_04665"/>
<dbReference type="GO" id="GO:0005829">
    <property type="term" value="C:cytosol"/>
    <property type="evidence" value="ECO:0007669"/>
    <property type="project" value="TreeGrafter"/>
</dbReference>
<evidence type="ECO:0000256" key="1">
    <source>
        <dbReference type="ARBA" id="ARBA00002868"/>
    </source>
</evidence>
<evidence type="ECO:0000256" key="4">
    <source>
        <dbReference type="ARBA" id="ARBA00022517"/>
    </source>
</evidence>
<evidence type="ECO:0000313" key="7">
    <source>
        <dbReference type="Proteomes" id="UP000185911"/>
    </source>
</evidence>
<accession>A0A1Q8YCW8</accession>
<proteinExistence type="inferred from homology"/>
<evidence type="ECO:0000313" key="6">
    <source>
        <dbReference type="EMBL" id="OLP05845.1"/>
    </source>
</evidence>
<evidence type="ECO:0000256" key="2">
    <source>
        <dbReference type="ARBA" id="ARBA00010740"/>
    </source>
</evidence>
<dbReference type="AlphaFoldDB" id="A0A1Q8YCW8"/>
<dbReference type="Proteomes" id="UP000185911">
    <property type="component" value="Unassembled WGS sequence"/>
</dbReference>
<dbReference type="EMBL" id="MSYM01000013">
    <property type="protein sequence ID" value="OLP05845.1"/>
    <property type="molecule type" value="Genomic_DNA"/>
</dbReference>
<comment type="similarity">
    <text evidence="2">Belongs to the DUF177 domain family.</text>
</comment>
<dbReference type="GO" id="GO:0042254">
    <property type="term" value="P:ribosome biogenesis"/>
    <property type="evidence" value="ECO:0007669"/>
    <property type="project" value="UniProtKB-KW"/>
</dbReference>
<evidence type="ECO:0000256" key="5">
    <source>
        <dbReference type="ARBA" id="ARBA00031841"/>
    </source>
</evidence>
<sequence length="179" mass="19927">MMEHKHPPLLDVKHAAQASLHQEGVETLSNYERLMQETKGLDGENAFSWTALTELRPDPSGEPAPWLRLTVLTTVPQICQRCLEPVEVPVQVAREFRFVESEALAAQQDDECEEDLLVISRDFDLAALIEDEVLLALPLVPRHEVCPVKVKMAAADKDFDAPAEKPNPFAVLANLKKPG</sequence>
<reference evidence="6 7" key="1">
    <citation type="submission" date="2017-01" db="EMBL/GenBank/DDBJ databases">
        <title>Genome sequence of Rhodoferax antarcticus ANT.BR, a psychrophilic purple nonsulfur bacterium from an Antarctic microbial mat.</title>
        <authorList>
            <person name="Baker J."/>
            <person name="Riester C."/>
            <person name="Skinner B."/>
            <person name="Newell A."/>
            <person name="Swingley W."/>
            <person name="Madigan M."/>
            <person name="Jung D."/>
            <person name="Asao M."/>
            <person name="Chen M."/>
            <person name="Loughlin P."/>
            <person name="Pan H."/>
            <person name="Lin S."/>
            <person name="Li N."/>
            <person name="Shaw J."/>
            <person name="Prado M."/>
            <person name="Sherman C."/>
            <person name="Li X."/>
            <person name="Tang J."/>
            <person name="Blankenship R."/>
            <person name="Zhao T."/>
            <person name="Touchman J."/>
            <person name="Sattley M."/>
        </authorList>
    </citation>
    <scope>NUCLEOTIDE SEQUENCE [LARGE SCALE GENOMIC DNA]</scope>
    <source>
        <strain evidence="6 7">ANT.BR</strain>
    </source>
</reference>
<organism evidence="6 7">
    <name type="scientific">Rhodoferax antarcticus ANT.BR</name>
    <dbReference type="NCBI Taxonomy" id="1111071"/>
    <lineage>
        <taxon>Bacteria</taxon>
        <taxon>Pseudomonadati</taxon>
        <taxon>Pseudomonadota</taxon>
        <taxon>Betaproteobacteria</taxon>
        <taxon>Burkholderiales</taxon>
        <taxon>Comamonadaceae</taxon>
        <taxon>Rhodoferax</taxon>
    </lineage>
</organism>
<gene>
    <name evidence="6" type="ORF">BLL52_2073</name>
</gene>
<comment type="function">
    <text evidence="1">Plays a role in synthesis, processing and/or stability of 23S rRNA.</text>
</comment>
<dbReference type="InterPro" id="IPR039255">
    <property type="entry name" value="YceD_bac"/>
</dbReference>
<evidence type="ECO:0000256" key="3">
    <source>
        <dbReference type="ARBA" id="ARBA00015716"/>
    </source>
</evidence>
<keyword evidence="7" id="KW-1185">Reference proteome</keyword>
<dbReference type="RefSeq" id="WP_075586408.1">
    <property type="nucleotide sequence ID" value="NZ_MSYM01000013.1"/>
</dbReference>
<protein>
    <recommendedName>
        <fullName evidence="3">Large ribosomal RNA subunit accumulation protein YceD</fullName>
    </recommendedName>
    <alternativeName>
        <fullName evidence="5">23S rRNA accumulation protein YceD</fullName>
    </alternativeName>
</protein>
<keyword evidence="4" id="KW-0690">Ribosome biogenesis</keyword>
<name>A0A1Q8YCW8_9BURK</name>
<dbReference type="Pfam" id="PF02620">
    <property type="entry name" value="YceD"/>
    <property type="match status" value="1"/>
</dbReference>
<dbReference type="PANTHER" id="PTHR38099">
    <property type="entry name" value="LARGE RIBOSOMAL RNA SUBUNIT ACCUMULATION PROTEIN YCED"/>
    <property type="match status" value="1"/>
</dbReference>
<comment type="caution">
    <text evidence="6">The sequence shown here is derived from an EMBL/GenBank/DDBJ whole genome shotgun (WGS) entry which is preliminary data.</text>
</comment>
<dbReference type="PANTHER" id="PTHR38099:SF1">
    <property type="entry name" value="LARGE RIBOSOMAL RNA SUBUNIT ACCUMULATION PROTEIN YCED"/>
    <property type="match status" value="1"/>
</dbReference>